<evidence type="ECO:0000256" key="2">
    <source>
        <dbReference type="ARBA" id="ARBA00004613"/>
    </source>
</evidence>
<feature type="compositionally biased region" description="Polar residues" evidence="7">
    <location>
        <begin position="513"/>
        <end position="523"/>
    </location>
</feature>
<accession>A0A8S9U6W6</accession>
<gene>
    <name evidence="9" type="ORF">GN958_ATG14156</name>
</gene>
<evidence type="ECO:0000259" key="8">
    <source>
        <dbReference type="Pfam" id="PF22748"/>
    </source>
</evidence>
<organism evidence="9 10">
    <name type="scientific">Phytophthora infestans</name>
    <name type="common">Potato late blight agent</name>
    <name type="synonym">Botrytis infestans</name>
    <dbReference type="NCBI Taxonomy" id="4787"/>
    <lineage>
        <taxon>Eukaryota</taxon>
        <taxon>Sar</taxon>
        <taxon>Stramenopiles</taxon>
        <taxon>Oomycota</taxon>
        <taxon>Peronosporomycetes</taxon>
        <taxon>Peronosporales</taxon>
        <taxon>Peronosporaceae</taxon>
        <taxon>Phytophthora</taxon>
    </lineage>
</organism>
<name>A0A8S9U6W6_PHYIN</name>
<dbReference type="InterPro" id="IPR054463">
    <property type="entry name" value="PexRD54_WY"/>
</dbReference>
<keyword evidence="5" id="KW-0732">Signal</keyword>
<dbReference type="EMBL" id="JAACNO010001912">
    <property type="protein sequence ID" value="KAF4136666.1"/>
    <property type="molecule type" value="Genomic_DNA"/>
</dbReference>
<evidence type="ECO:0000256" key="6">
    <source>
        <dbReference type="ARBA" id="ARBA00023026"/>
    </source>
</evidence>
<comment type="subcellular location">
    <subcellularLocation>
        <location evidence="1">Host cell</location>
    </subcellularLocation>
    <subcellularLocation>
        <location evidence="2">Secreted</location>
    </subcellularLocation>
</comment>
<evidence type="ECO:0000256" key="5">
    <source>
        <dbReference type="ARBA" id="ARBA00022729"/>
    </source>
</evidence>
<dbReference type="GO" id="GO:0005576">
    <property type="term" value="C:extracellular region"/>
    <property type="evidence" value="ECO:0007669"/>
    <property type="project" value="UniProtKB-SubCell"/>
</dbReference>
<keyword evidence="6" id="KW-0843">Virulence</keyword>
<dbReference type="Proteomes" id="UP000704712">
    <property type="component" value="Unassembled WGS sequence"/>
</dbReference>
<comment type="similarity">
    <text evidence="3">Belongs to the RxLR effector family.</text>
</comment>
<keyword evidence="4" id="KW-0964">Secreted</keyword>
<feature type="region of interest" description="Disordered" evidence="7">
    <location>
        <begin position="505"/>
        <end position="528"/>
    </location>
</feature>
<comment type="caution">
    <text evidence="9">The sequence shown here is derived from an EMBL/GenBank/DDBJ whole genome shotgun (WGS) entry which is preliminary data.</text>
</comment>
<feature type="domain" description="RxLR effector PexRD54 WY" evidence="8">
    <location>
        <begin position="325"/>
        <end position="364"/>
    </location>
</feature>
<evidence type="ECO:0000256" key="1">
    <source>
        <dbReference type="ARBA" id="ARBA00004340"/>
    </source>
</evidence>
<evidence type="ECO:0000256" key="7">
    <source>
        <dbReference type="SAM" id="MobiDB-lite"/>
    </source>
</evidence>
<protein>
    <recommendedName>
        <fullName evidence="8">RxLR effector PexRD54 WY domain-containing protein</fullName>
    </recommendedName>
</protein>
<evidence type="ECO:0000313" key="9">
    <source>
        <dbReference type="EMBL" id="KAF4136666.1"/>
    </source>
</evidence>
<evidence type="ECO:0000256" key="3">
    <source>
        <dbReference type="ARBA" id="ARBA00010400"/>
    </source>
</evidence>
<reference evidence="9" key="1">
    <citation type="submission" date="2020-03" db="EMBL/GenBank/DDBJ databases">
        <title>Hybrid Assembly of Korean Phytophthora infestans isolates.</title>
        <authorList>
            <person name="Prokchorchik M."/>
            <person name="Lee Y."/>
            <person name="Seo J."/>
            <person name="Cho J.-H."/>
            <person name="Park Y.-E."/>
            <person name="Jang D.-C."/>
            <person name="Im J.-S."/>
            <person name="Choi J.-G."/>
            <person name="Park H.-J."/>
            <person name="Lee G.-B."/>
            <person name="Lee Y.-G."/>
            <person name="Hong S.-Y."/>
            <person name="Cho K."/>
            <person name="Sohn K.H."/>
        </authorList>
    </citation>
    <scope>NUCLEOTIDE SEQUENCE</scope>
    <source>
        <strain evidence="9">KR_2_A2</strain>
    </source>
</reference>
<evidence type="ECO:0000313" key="10">
    <source>
        <dbReference type="Proteomes" id="UP000704712"/>
    </source>
</evidence>
<sequence length="552" mass="62602">MKISANSFDTRVRRYLRAPDLTTEDRAFDALGLTKLKDVATTGTQKLQKLASNAKTKMTSNNQQATDKLFKKLKVGKVEQNIFESSQLKQWAASVAKSYKKNPEAGDFAMVSTLSSRYGDDVLASMVVTAKSSQTIDPSLENKLMSSLLTKWQTEARTTDDVFKLLKLDIDEVNLLKNPVLSTWISYGHRVGGKSPYEELFTKLIARYDDEGLAKMIITAKDDKVVSFIRTDMTNKLFEKWQSSGKTATDASNILKLNEEGASLLKNPTLPIWISYVYSLKQNPYELLLLKFKAHHTDASVARVIASAKSDQNSIIIVQNMQRTQIESWLKAGKSDEELFKLLELNKAGDQVLEDPLWRTWVAYLKNLKGDADNRMYSVLKTQLGEEQLTKIITRAKTVGRTKATATKLELQVWGASGRSADDVFDLLKLDVKKSDVVESVAFKTWYTYMKTMKQYNEKAVITKMEKHFGEVRLAQMLAASKRTATDEPTKRFLRDLQRSQFSKWEGEKKNPKTFSSMLSPSDRNSESDRVMSDFNTFFGEGIFDILRMGRQ</sequence>
<evidence type="ECO:0000256" key="4">
    <source>
        <dbReference type="ARBA" id="ARBA00022525"/>
    </source>
</evidence>
<dbReference type="GO" id="GO:0043657">
    <property type="term" value="C:host cell"/>
    <property type="evidence" value="ECO:0007669"/>
    <property type="project" value="UniProtKB-SubCell"/>
</dbReference>
<proteinExistence type="inferred from homology"/>
<dbReference type="Pfam" id="PF22748">
    <property type="entry name" value="PexRD54_WY"/>
    <property type="match status" value="1"/>
</dbReference>
<dbReference type="AlphaFoldDB" id="A0A8S9U6W6"/>